<proteinExistence type="predicted"/>
<keyword evidence="3" id="KW-1185">Reference proteome</keyword>
<evidence type="ECO:0008006" key="4">
    <source>
        <dbReference type="Google" id="ProtNLM"/>
    </source>
</evidence>
<evidence type="ECO:0000256" key="1">
    <source>
        <dbReference type="SAM" id="SignalP"/>
    </source>
</evidence>
<name>A0ABV7ALL7_9RHOB</name>
<feature type="chain" id="PRO_5046358880" description="DUF305 domain-containing protein" evidence="1">
    <location>
        <begin position="21"/>
        <end position="208"/>
    </location>
</feature>
<dbReference type="Proteomes" id="UP001595443">
    <property type="component" value="Unassembled WGS sequence"/>
</dbReference>
<reference evidence="3" key="1">
    <citation type="journal article" date="2019" name="Int. J. Syst. Evol. Microbiol.">
        <title>The Global Catalogue of Microorganisms (GCM) 10K type strain sequencing project: providing services to taxonomists for standard genome sequencing and annotation.</title>
        <authorList>
            <consortium name="The Broad Institute Genomics Platform"/>
            <consortium name="The Broad Institute Genome Sequencing Center for Infectious Disease"/>
            <person name="Wu L."/>
            <person name="Ma J."/>
        </authorList>
    </citation>
    <scope>NUCLEOTIDE SEQUENCE [LARGE SCALE GENOMIC DNA]</scope>
    <source>
        <strain evidence="3">KCTC 62192</strain>
    </source>
</reference>
<protein>
    <recommendedName>
        <fullName evidence="4">DUF305 domain-containing protein</fullName>
    </recommendedName>
</protein>
<feature type="signal peptide" evidence="1">
    <location>
        <begin position="1"/>
        <end position="20"/>
    </location>
</feature>
<sequence length="208" mass="21594">MKKTAAIAVLCLGLAGPALADQAQTTGGHAMMQHGQHMAQGMTMTHSGSMAGTMDRMPPGVTQGGQAAFAAIQEIVGVLLADPETDWSRVNIEALRQHLIDMDNVTMRARVAAQPIDGGVRFTVTSDDPAVAGSIQRMTLAHAGVMDGVRGWHLVAEKRDGGAVLTATGAGDAAQVIRGLGYIGLMTVGMHHQAHHLALATGRNPHGN</sequence>
<dbReference type="EMBL" id="JBHRSK010000018">
    <property type="protein sequence ID" value="MFC2970328.1"/>
    <property type="molecule type" value="Genomic_DNA"/>
</dbReference>
<evidence type="ECO:0000313" key="2">
    <source>
        <dbReference type="EMBL" id="MFC2970328.1"/>
    </source>
</evidence>
<organism evidence="2 3">
    <name type="scientific">Acidimangrovimonas pyrenivorans</name>
    <dbReference type="NCBI Taxonomy" id="2030798"/>
    <lineage>
        <taxon>Bacteria</taxon>
        <taxon>Pseudomonadati</taxon>
        <taxon>Pseudomonadota</taxon>
        <taxon>Alphaproteobacteria</taxon>
        <taxon>Rhodobacterales</taxon>
        <taxon>Paracoccaceae</taxon>
        <taxon>Acidimangrovimonas</taxon>
    </lineage>
</organism>
<comment type="caution">
    <text evidence="2">The sequence shown here is derived from an EMBL/GenBank/DDBJ whole genome shotgun (WGS) entry which is preliminary data.</text>
</comment>
<evidence type="ECO:0000313" key="3">
    <source>
        <dbReference type="Proteomes" id="UP001595443"/>
    </source>
</evidence>
<dbReference type="RefSeq" id="WP_377835182.1">
    <property type="nucleotide sequence ID" value="NZ_JBHRSK010000018.1"/>
</dbReference>
<gene>
    <name evidence="2" type="ORF">ACFOES_19705</name>
</gene>
<accession>A0ABV7ALL7</accession>
<keyword evidence="1" id="KW-0732">Signal</keyword>